<evidence type="ECO:0000259" key="13">
    <source>
        <dbReference type="PROSITE" id="PS50109"/>
    </source>
</evidence>
<evidence type="ECO:0000256" key="4">
    <source>
        <dbReference type="ARBA" id="ARBA00022553"/>
    </source>
</evidence>
<evidence type="ECO:0000256" key="11">
    <source>
        <dbReference type="SAM" id="MobiDB-lite"/>
    </source>
</evidence>
<protein>
    <recommendedName>
        <fullName evidence="3">histidine kinase</fullName>
        <ecNumber evidence="3">2.7.13.3</ecNumber>
    </recommendedName>
</protein>
<keyword evidence="9" id="KW-0902">Two-component regulatory system</keyword>
<dbReference type="SMART" id="SM00387">
    <property type="entry name" value="HATPase_c"/>
    <property type="match status" value="1"/>
</dbReference>
<dbReference type="SUPFAM" id="SSF47384">
    <property type="entry name" value="Homodimeric domain of signal transducing histidine kinase"/>
    <property type="match status" value="1"/>
</dbReference>
<evidence type="ECO:0000256" key="7">
    <source>
        <dbReference type="ARBA" id="ARBA00022777"/>
    </source>
</evidence>
<dbReference type="PROSITE" id="PS50885">
    <property type="entry name" value="HAMP"/>
    <property type="match status" value="1"/>
</dbReference>
<dbReference type="EMBL" id="PYGA01000023">
    <property type="protein sequence ID" value="PSK90246.1"/>
    <property type="molecule type" value="Genomic_DNA"/>
</dbReference>
<comment type="caution">
    <text evidence="15">The sequence shown here is derived from an EMBL/GenBank/DDBJ whole genome shotgun (WGS) entry which is preliminary data.</text>
</comment>
<dbReference type="EC" id="2.7.13.3" evidence="3"/>
<dbReference type="RefSeq" id="WP_106585927.1">
    <property type="nucleotide sequence ID" value="NZ_PYGA01000023.1"/>
</dbReference>
<name>A0A2P8CZ92_9ACTN</name>
<dbReference type="OrthoDB" id="3224230at2"/>
<keyword evidence="8 12" id="KW-1133">Transmembrane helix</keyword>
<evidence type="ECO:0000256" key="5">
    <source>
        <dbReference type="ARBA" id="ARBA00022679"/>
    </source>
</evidence>
<feature type="domain" description="Histidine kinase" evidence="13">
    <location>
        <begin position="199"/>
        <end position="411"/>
    </location>
</feature>
<dbReference type="Gene3D" id="3.30.565.10">
    <property type="entry name" value="Histidine kinase-like ATPase, C-terminal domain"/>
    <property type="match status" value="1"/>
</dbReference>
<feature type="region of interest" description="Disordered" evidence="11">
    <location>
        <begin position="67"/>
        <end position="93"/>
    </location>
</feature>
<evidence type="ECO:0000256" key="6">
    <source>
        <dbReference type="ARBA" id="ARBA00022692"/>
    </source>
</evidence>
<dbReference type="InterPro" id="IPR005467">
    <property type="entry name" value="His_kinase_dom"/>
</dbReference>
<dbReference type="CDD" id="cd06225">
    <property type="entry name" value="HAMP"/>
    <property type="match status" value="1"/>
</dbReference>
<evidence type="ECO:0000256" key="2">
    <source>
        <dbReference type="ARBA" id="ARBA00004236"/>
    </source>
</evidence>
<dbReference type="SUPFAM" id="SSF158472">
    <property type="entry name" value="HAMP domain-like"/>
    <property type="match status" value="1"/>
</dbReference>
<reference evidence="15 16" key="1">
    <citation type="submission" date="2018-03" db="EMBL/GenBank/DDBJ databases">
        <title>Genomic Encyclopedia of Archaeal and Bacterial Type Strains, Phase II (KMG-II): from individual species to whole genera.</title>
        <authorList>
            <person name="Goeker M."/>
        </authorList>
    </citation>
    <scope>NUCLEOTIDE SEQUENCE [LARGE SCALE GENOMIC DNA]</scope>
    <source>
        <strain evidence="15 16">DSM 45312</strain>
    </source>
</reference>
<evidence type="ECO:0000256" key="3">
    <source>
        <dbReference type="ARBA" id="ARBA00012438"/>
    </source>
</evidence>
<evidence type="ECO:0000313" key="16">
    <source>
        <dbReference type="Proteomes" id="UP000240542"/>
    </source>
</evidence>
<gene>
    <name evidence="15" type="ORF">CLV63_12375</name>
</gene>
<keyword evidence="4" id="KW-0597">Phosphoprotein</keyword>
<dbReference type="InterPro" id="IPR004358">
    <property type="entry name" value="Sig_transdc_His_kin-like_C"/>
</dbReference>
<evidence type="ECO:0000256" key="8">
    <source>
        <dbReference type="ARBA" id="ARBA00022989"/>
    </source>
</evidence>
<comment type="catalytic activity">
    <reaction evidence="1">
        <text>ATP + protein L-histidine = ADP + protein N-phospho-L-histidine.</text>
        <dbReference type="EC" id="2.7.13.3"/>
    </reaction>
</comment>
<dbReference type="InterPro" id="IPR036890">
    <property type="entry name" value="HATPase_C_sf"/>
</dbReference>
<dbReference type="InterPro" id="IPR036097">
    <property type="entry name" value="HisK_dim/P_sf"/>
</dbReference>
<dbReference type="InterPro" id="IPR050428">
    <property type="entry name" value="TCS_sensor_his_kinase"/>
</dbReference>
<sequence>MAATEPRRAWRHARTRLARAPFTVRGKLALIYTGVFLVGGVLLLALNYSIVSASLAERGVELAKTTTVSGPVDGSSETVSGEPFSRTDPGPGLRARAIPTEVIEDYQTGVLSDLLLRSGLGLAAVTLLAALAGWIIAGRPLRRLHQVTETARRLSERDLGSRLALEGPPDEFKELGDTFDGMLQRLQAAFEAQRRFVANASHELRTPLAVQRAAAEVPLAQGRVPEELRPALDRVVESTARSERLIAGLLLLARSDQGIAEPEPVDLADAARHAVRSCTEDAAAAGVTLRSDLGPAVVSGDRLLLEQLVGNLVDNAVRYNRPGGEVTIAAGVRGGDAVLRVRNTGQAVAEAERLFEPFHRGGDARLHRAKAGTGLGLSIARSIATAHSGRITAAAREGGGLSVTLRLPPHTAAEPATGTP</sequence>
<comment type="subcellular location">
    <subcellularLocation>
        <location evidence="2">Cell membrane</location>
    </subcellularLocation>
</comment>
<evidence type="ECO:0000256" key="9">
    <source>
        <dbReference type="ARBA" id="ARBA00023012"/>
    </source>
</evidence>
<feature type="transmembrane region" description="Helical" evidence="12">
    <location>
        <begin position="114"/>
        <end position="137"/>
    </location>
</feature>
<dbReference type="GO" id="GO:0005886">
    <property type="term" value="C:plasma membrane"/>
    <property type="evidence" value="ECO:0007669"/>
    <property type="project" value="UniProtKB-SubCell"/>
</dbReference>
<dbReference type="Proteomes" id="UP000240542">
    <property type="component" value="Unassembled WGS sequence"/>
</dbReference>
<keyword evidence="7 15" id="KW-0418">Kinase</keyword>
<keyword evidence="16" id="KW-1185">Reference proteome</keyword>
<dbReference type="PANTHER" id="PTHR45436:SF5">
    <property type="entry name" value="SENSOR HISTIDINE KINASE TRCS"/>
    <property type="match status" value="1"/>
</dbReference>
<proteinExistence type="predicted"/>
<accession>A0A2P8CZ92</accession>
<dbReference type="Pfam" id="PF00672">
    <property type="entry name" value="HAMP"/>
    <property type="match status" value="1"/>
</dbReference>
<dbReference type="InterPro" id="IPR003660">
    <property type="entry name" value="HAMP_dom"/>
</dbReference>
<dbReference type="PANTHER" id="PTHR45436">
    <property type="entry name" value="SENSOR HISTIDINE KINASE YKOH"/>
    <property type="match status" value="1"/>
</dbReference>
<dbReference type="Gene3D" id="1.10.287.130">
    <property type="match status" value="1"/>
</dbReference>
<dbReference type="Gene3D" id="6.10.340.10">
    <property type="match status" value="1"/>
</dbReference>
<evidence type="ECO:0000256" key="10">
    <source>
        <dbReference type="ARBA" id="ARBA00023136"/>
    </source>
</evidence>
<keyword evidence="10 12" id="KW-0472">Membrane</keyword>
<evidence type="ECO:0000259" key="14">
    <source>
        <dbReference type="PROSITE" id="PS50885"/>
    </source>
</evidence>
<feature type="compositionally biased region" description="Polar residues" evidence="11">
    <location>
        <begin position="67"/>
        <end position="79"/>
    </location>
</feature>
<evidence type="ECO:0000256" key="1">
    <source>
        <dbReference type="ARBA" id="ARBA00000085"/>
    </source>
</evidence>
<feature type="domain" description="HAMP" evidence="14">
    <location>
        <begin position="141"/>
        <end position="191"/>
    </location>
</feature>
<dbReference type="InterPro" id="IPR003661">
    <property type="entry name" value="HisK_dim/P_dom"/>
</dbReference>
<dbReference type="Pfam" id="PF00512">
    <property type="entry name" value="HisKA"/>
    <property type="match status" value="1"/>
</dbReference>
<organism evidence="15 16">
    <name type="scientific">Murinocardiopsis flavida</name>
    <dbReference type="NCBI Taxonomy" id="645275"/>
    <lineage>
        <taxon>Bacteria</taxon>
        <taxon>Bacillati</taxon>
        <taxon>Actinomycetota</taxon>
        <taxon>Actinomycetes</taxon>
        <taxon>Streptosporangiales</taxon>
        <taxon>Nocardiopsidaceae</taxon>
        <taxon>Murinocardiopsis</taxon>
    </lineage>
</organism>
<evidence type="ECO:0000256" key="12">
    <source>
        <dbReference type="SAM" id="Phobius"/>
    </source>
</evidence>
<keyword evidence="5" id="KW-0808">Transferase</keyword>
<dbReference type="GO" id="GO:0000155">
    <property type="term" value="F:phosphorelay sensor kinase activity"/>
    <property type="evidence" value="ECO:0007669"/>
    <property type="project" value="InterPro"/>
</dbReference>
<dbReference type="SUPFAM" id="SSF55874">
    <property type="entry name" value="ATPase domain of HSP90 chaperone/DNA topoisomerase II/histidine kinase"/>
    <property type="match status" value="1"/>
</dbReference>
<dbReference type="AlphaFoldDB" id="A0A2P8CZ92"/>
<dbReference type="SMART" id="SM00388">
    <property type="entry name" value="HisKA"/>
    <property type="match status" value="1"/>
</dbReference>
<evidence type="ECO:0000313" key="15">
    <source>
        <dbReference type="EMBL" id="PSK90246.1"/>
    </source>
</evidence>
<feature type="transmembrane region" description="Helical" evidence="12">
    <location>
        <begin position="29"/>
        <end position="50"/>
    </location>
</feature>
<dbReference type="Pfam" id="PF02518">
    <property type="entry name" value="HATPase_c"/>
    <property type="match status" value="1"/>
</dbReference>
<dbReference type="SMART" id="SM00304">
    <property type="entry name" value="HAMP"/>
    <property type="match status" value="1"/>
</dbReference>
<dbReference type="PROSITE" id="PS50109">
    <property type="entry name" value="HIS_KIN"/>
    <property type="match status" value="1"/>
</dbReference>
<dbReference type="CDD" id="cd00082">
    <property type="entry name" value="HisKA"/>
    <property type="match status" value="1"/>
</dbReference>
<keyword evidence="6 12" id="KW-0812">Transmembrane</keyword>
<dbReference type="PRINTS" id="PR00344">
    <property type="entry name" value="BCTRLSENSOR"/>
</dbReference>
<dbReference type="InterPro" id="IPR003594">
    <property type="entry name" value="HATPase_dom"/>
</dbReference>